<evidence type="ECO:0008006" key="4">
    <source>
        <dbReference type="Google" id="ProtNLM"/>
    </source>
</evidence>
<gene>
    <name evidence="2" type="ORF">GGH94_003252</name>
</gene>
<dbReference type="Proteomes" id="UP001140074">
    <property type="component" value="Unassembled WGS sequence"/>
</dbReference>
<evidence type="ECO:0000313" key="3">
    <source>
        <dbReference type="Proteomes" id="UP001140074"/>
    </source>
</evidence>
<proteinExistence type="predicted"/>
<dbReference type="EMBL" id="JANBUY010000105">
    <property type="protein sequence ID" value="KAJ2863939.1"/>
    <property type="molecule type" value="Genomic_DNA"/>
</dbReference>
<name>A0A9W8IKD5_9FUNG</name>
<evidence type="ECO:0000313" key="2">
    <source>
        <dbReference type="EMBL" id="KAJ2863939.1"/>
    </source>
</evidence>
<sequence>MFSIARKVITQRFATRAYAARAIYVANLSPATDETKMREVFGKYGNIIGMRFGEGNNSYKYAHIYFGAGTVPESETNVFMYTRDHEATPDEILEVDTSVQKAVEENQSITVDDNLLVVRSALYRVADDKKPIRMDRAPQKAAQDVNAFNRGYFAGYRKGVEDSHKMASDPSGNASPYKQKVAAGWRMARRCFETTGAQQQRAMFSDRRIASDGDDDISGQNRGDSNLGDVKTGQAEVEIIGYDTGFRDGYMAGFDHGHEYLESILSSRRKQMQKQTQD</sequence>
<reference evidence="2" key="1">
    <citation type="submission" date="2022-07" db="EMBL/GenBank/DDBJ databases">
        <title>Phylogenomic reconstructions and comparative analyses of Kickxellomycotina fungi.</title>
        <authorList>
            <person name="Reynolds N.K."/>
            <person name="Stajich J.E."/>
            <person name="Barry K."/>
            <person name="Grigoriev I.V."/>
            <person name="Crous P."/>
            <person name="Smith M.E."/>
        </authorList>
    </citation>
    <scope>NUCLEOTIDE SEQUENCE</scope>
    <source>
        <strain evidence="2">RSA 476</strain>
    </source>
</reference>
<organism evidence="2 3">
    <name type="scientific">Coemansia aciculifera</name>
    <dbReference type="NCBI Taxonomy" id="417176"/>
    <lineage>
        <taxon>Eukaryota</taxon>
        <taxon>Fungi</taxon>
        <taxon>Fungi incertae sedis</taxon>
        <taxon>Zoopagomycota</taxon>
        <taxon>Kickxellomycotina</taxon>
        <taxon>Kickxellomycetes</taxon>
        <taxon>Kickxellales</taxon>
        <taxon>Kickxellaceae</taxon>
        <taxon>Coemansia</taxon>
    </lineage>
</organism>
<feature type="region of interest" description="Disordered" evidence="1">
    <location>
        <begin position="202"/>
        <end position="230"/>
    </location>
</feature>
<protein>
    <recommendedName>
        <fullName evidence="4">RRM domain-containing protein</fullName>
    </recommendedName>
</protein>
<dbReference type="InterPro" id="IPR035979">
    <property type="entry name" value="RBD_domain_sf"/>
</dbReference>
<dbReference type="Gene3D" id="3.30.70.330">
    <property type="match status" value="1"/>
</dbReference>
<dbReference type="SUPFAM" id="SSF54928">
    <property type="entry name" value="RNA-binding domain, RBD"/>
    <property type="match status" value="1"/>
</dbReference>
<comment type="caution">
    <text evidence="2">The sequence shown here is derived from an EMBL/GenBank/DDBJ whole genome shotgun (WGS) entry which is preliminary data.</text>
</comment>
<dbReference type="InterPro" id="IPR012677">
    <property type="entry name" value="Nucleotide-bd_a/b_plait_sf"/>
</dbReference>
<accession>A0A9W8IKD5</accession>
<keyword evidence="3" id="KW-1185">Reference proteome</keyword>
<evidence type="ECO:0000256" key="1">
    <source>
        <dbReference type="SAM" id="MobiDB-lite"/>
    </source>
</evidence>
<dbReference type="GO" id="GO:0003676">
    <property type="term" value="F:nucleic acid binding"/>
    <property type="evidence" value="ECO:0007669"/>
    <property type="project" value="InterPro"/>
</dbReference>
<dbReference type="CDD" id="cd00590">
    <property type="entry name" value="RRM_SF"/>
    <property type="match status" value="1"/>
</dbReference>
<dbReference type="AlphaFoldDB" id="A0A9W8IKD5"/>